<dbReference type="Proteomes" id="UP000250235">
    <property type="component" value="Unassembled WGS sequence"/>
</dbReference>
<dbReference type="AlphaFoldDB" id="A0A2Z7AVI6"/>
<gene>
    <name evidence="1" type="ORF">F511_29300</name>
</gene>
<proteinExistence type="predicted"/>
<dbReference type="EMBL" id="KV011815">
    <property type="protein sequence ID" value="KZV25874.1"/>
    <property type="molecule type" value="Genomic_DNA"/>
</dbReference>
<accession>A0A2Z7AVI6</accession>
<evidence type="ECO:0000313" key="1">
    <source>
        <dbReference type="EMBL" id="KZV25874.1"/>
    </source>
</evidence>
<name>A0A2Z7AVI6_9LAMI</name>
<evidence type="ECO:0000313" key="2">
    <source>
        <dbReference type="Proteomes" id="UP000250235"/>
    </source>
</evidence>
<reference evidence="1 2" key="1">
    <citation type="journal article" date="2015" name="Proc. Natl. Acad. Sci. U.S.A.">
        <title>The resurrection genome of Boea hygrometrica: A blueprint for survival of dehydration.</title>
        <authorList>
            <person name="Xiao L."/>
            <person name="Yang G."/>
            <person name="Zhang L."/>
            <person name="Yang X."/>
            <person name="Zhao S."/>
            <person name="Ji Z."/>
            <person name="Zhou Q."/>
            <person name="Hu M."/>
            <person name="Wang Y."/>
            <person name="Chen M."/>
            <person name="Xu Y."/>
            <person name="Jin H."/>
            <person name="Xiao X."/>
            <person name="Hu G."/>
            <person name="Bao F."/>
            <person name="Hu Y."/>
            <person name="Wan P."/>
            <person name="Li L."/>
            <person name="Deng X."/>
            <person name="Kuang T."/>
            <person name="Xiang C."/>
            <person name="Zhu J.K."/>
            <person name="Oliver M.J."/>
            <person name="He Y."/>
        </authorList>
    </citation>
    <scope>NUCLEOTIDE SEQUENCE [LARGE SCALE GENOMIC DNA]</scope>
    <source>
        <strain evidence="2">cv. XS01</strain>
    </source>
</reference>
<sequence>MVRDTTSHELTAHCDSDNTFSDLPIELCKSDVVLIRTRVCLEIRSELALAESDVVLIRTRVRLEIRSELALAESIPNLIFLIFIPDNPRLLLFTRTLFPSIAVDLRRRLE</sequence>
<organism evidence="1 2">
    <name type="scientific">Dorcoceras hygrometricum</name>
    <dbReference type="NCBI Taxonomy" id="472368"/>
    <lineage>
        <taxon>Eukaryota</taxon>
        <taxon>Viridiplantae</taxon>
        <taxon>Streptophyta</taxon>
        <taxon>Embryophyta</taxon>
        <taxon>Tracheophyta</taxon>
        <taxon>Spermatophyta</taxon>
        <taxon>Magnoliopsida</taxon>
        <taxon>eudicotyledons</taxon>
        <taxon>Gunneridae</taxon>
        <taxon>Pentapetalae</taxon>
        <taxon>asterids</taxon>
        <taxon>lamiids</taxon>
        <taxon>Lamiales</taxon>
        <taxon>Gesneriaceae</taxon>
        <taxon>Didymocarpoideae</taxon>
        <taxon>Trichosporeae</taxon>
        <taxon>Loxocarpinae</taxon>
        <taxon>Dorcoceras</taxon>
    </lineage>
</organism>
<protein>
    <submittedName>
        <fullName evidence="1">Uncharacterized protein</fullName>
    </submittedName>
</protein>
<keyword evidence="2" id="KW-1185">Reference proteome</keyword>